<evidence type="ECO:0000313" key="2">
    <source>
        <dbReference type="EMBL" id="MBB4595379.1"/>
    </source>
</evidence>
<gene>
    <name evidence="2" type="ORF">FHR60_004105</name>
</gene>
<evidence type="ECO:0000313" key="3">
    <source>
        <dbReference type="Proteomes" id="UP000554726"/>
    </source>
</evidence>
<keyword evidence="3" id="KW-1185">Reference proteome</keyword>
<feature type="region of interest" description="Disordered" evidence="1">
    <location>
        <begin position="20"/>
        <end position="44"/>
    </location>
</feature>
<comment type="caution">
    <text evidence="2">The sequence shown here is derived from an EMBL/GenBank/DDBJ whole genome shotgun (WGS) entry which is preliminary data.</text>
</comment>
<feature type="compositionally biased region" description="Basic and acidic residues" evidence="1">
    <location>
        <begin position="20"/>
        <end position="31"/>
    </location>
</feature>
<feature type="non-terminal residue" evidence="2">
    <location>
        <position position="44"/>
    </location>
</feature>
<dbReference type="EMBL" id="JACHNS010000015">
    <property type="protein sequence ID" value="MBB4595379.1"/>
    <property type="molecule type" value="Genomic_DNA"/>
</dbReference>
<dbReference type="Proteomes" id="UP000554726">
    <property type="component" value="Unassembled WGS sequence"/>
</dbReference>
<proteinExistence type="predicted"/>
<reference evidence="2 3" key="1">
    <citation type="submission" date="2020-08" db="EMBL/GenBank/DDBJ databases">
        <title>Studying the diversity of plant-associated saprophytic bacteria and their role in host health and plant-pathogen interactions.</title>
        <authorList>
            <person name="Potnis N."/>
        </authorList>
    </citation>
    <scope>NUCLEOTIDE SEQUENCE [LARGE SCALE GENOMIC DNA]</scope>
    <source>
        <strain evidence="2 3">F16</strain>
    </source>
</reference>
<organism evidence="2 3">
    <name type="scientific">Xanthomonas cannabis</name>
    <dbReference type="NCBI Taxonomy" id="1885674"/>
    <lineage>
        <taxon>Bacteria</taxon>
        <taxon>Pseudomonadati</taxon>
        <taxon>Pseudomonadota</taxon>
        <taxon>Gammaproteobacteria</taxon>
        <taxon>Lysobacterales</taxon>
        <taxon>Lysobacteraceae</taxon>
        <taxon>Xanthomonas</taxon>
    </lineage>
</organism>
<accession>A0ABR6JRK7</accession>
<evidence type="ECO:0000256" key="1">
    <source>
        <dbReference type="SAM" id="MobiDB-lite"/>
    </source>
</evidence>
<sequence length="44" mass="4564">MALQGDITAKGKDIAITEVHDTSSSEQRTEFKQGGLSVTLSAAA</sequence>
<protein>
    <submittedName>
        <fullName evidence="2">Uncharacterized protein</fullName>
    </submittedName>
</protein>
<name>A0ABR6JRK7_9XANT</name>